<dbReference type="Proteomes" id="UP001642900">
    <property type="component" value="Unassembled WGS sequence"/>
</dbReference>
<dbReference type="AlphaFoldDB" id="A0A6G4W9U1"/>
<accession>A0A6G4W9U1</accession>
<dbReference type="RefSeq" id="WP_165026993.1">
    <property type="nucleotide sequence ID" value="NZ_JAAKZF010000009.1"/>
</dbReference>
<keyword evidence="3" id="KW-1185">Reference proteome</keyword>
<reference evidence="2 3" key="1">
    <citation type="submission" date="2020-02" db="EMBL/GenBank/DDBJ databases">
        <title>Genome sequence of strain CCNWXJ40-4.</title>
        <authorList>
            <person name="Gao J."/>
            <person name="Sun J."/>
        </authorList>
    </citation>
    <scope>NUCLEOTIDE SEQUENCE [LARGE SCALE GENOMIC DNA]</scope>
    <source>
        <strain evidence="2 3">CCNWXJ 40-4</strain>
    </source>
</reference>
<evidence type="ECO:0000313" key="3">
    <source>
        <dbReference type="Proteomes" id="UP001642900"/>
    </source>
</evidence>
<feature type="compositionally biased region" description="Gly residues" evidence="1">
    <location>
        <begin position="24"/>
        <end position="33"/>
    </location>
</feature>
<feature type="region of interest" description="Disordered" evidence="1">
    <location>
        <begin position="1"/>
        <end position="70"/>
    </location>
</feature>
<dbReference type="EMBL" id="JAAKZF010000009">
    <property type="protein sequence ID" value="NGO51531.1"/>
    <property type="molecule type" value="Genomic_DNA"/>
</dbReference>
<evidence type="ECO:0000313" key="2">
    <source>
        <dbReference type="EMBL" id="NGO51531.1"/>
    </source>
</evidence>
<comment type="caution">
    <text evidence="2">The sequence shown here is derived from an EMBL/GenBank/DDBJ whole genome shotgun (WGS) entry which is preliminary data.</text>
</comment>
<organism evidence="2 3">
    <name type="scientific">Allomesorhizobium camelthorni</name>
    <dbReference type="NCBI Taxonomy" id="475069"/>
    <lineage>
        <taxon>Bacteria</taxon>
        <taxon>Pseudomonadati</taxon>
        <taxon>Pseudomonadota</taxon>
        <taxon>Alphaproteobacteria</taxon>
        <taxon>Hyphomicrobiales</taxon>
        <taxon>Phyllobacteriaceae</taxon>
        <taxon>Allomesorhizobium</taxon>
    </lineage>
</organism>
<proteinExistence type="predicted"/>
<sequence>MERKKGERDKQLESAEHLGTEGSMEGGASGGGVARDVGSQDDMKRGFERPAGATRVQKQEKSKARRNSRR</sequence>
<name>A0A6G4W9U1_9HYPH</name>
<gene>
    <name evidence="2" type="ORF">G6N73_10105</name>
</gene>
<protein>
    <submittedName>
        <fullName evidence="2">Uncharacterized protein</fullName>
    </submittedName>
</protein>
<feature type="compositionally biased region" description="Basic and acidic residues" evidence="1">
    <location>
        <begin position="1"/>
        <end position="19"/>
    </location>
</feature>
<evidence type="ECO:0000256" key="1">
    <source>
        <dbReference type="SAM" id="MobiDB-lite"/>
    </source>
</evidence>